<comment type="caution">
    <text evidence="3">The sequence shown here is derived from an EMBL/GenBank/DDBJ whole genome shotgun (WGS) entry which is preliminary data.</text>
</comment>
<dbReference type="PANTHER" id="PTHR22872:SF2">
    <property type="entry name" value="INHIBITOR OF BRUTON TYROSINE KINASE"/>
    <property type="match status" value="1"/>
</dbReference>
<dbReference type="PANTHER" id="PTHR22872">
    <property type="entry name" value="BTK-BINDING PROTEIN-RELATED"/>
    <property type="match status" value="1"/>
</dbReference>
<dbReference type="InterPro" id="IPR000408">
    <property type="entry name" value="Reg_chr_condens"/>
</dbReference>
<gene>
    <name evidence="3" type="ORF">B7P43_G04683</name>
</gene>
<feature type="repeat" description="RCC1" evidence="2">
    <location>
        <begin position="203"/>
        <end position="254"/>
    </location>
</feature>
<feature type="repeat" description="RCC1" evidence="2">
    <location>
        <begin position="255"/>
        <end position="306"/>
    </location>
</feature>
<evidence type="ECO:0000256" key="2">
    <source>
        <dbReference type="PROSITE-ProRule" id="PRU00235"/>
    </source>
</evidence>
<sequence>MGQYQEVLAWGWLAWSSCTDSGMMPQYCEAIGELGVAQIACAERCLLILTNAGKVFTVYYSSETQCPQQVEGFGDKEVIKLAAHPDGKHFLALTSDGDLYSWGSGVGGRLGHGNNNSKDEPTLIEALVGKHIVHIACGSTYSAAVSSSGELYTWGRGNYGRLGHGCSEDHNVPTLVADLKGHRVVDVACGSGDAQTLVVTDAGLVFSWGDGDYGKLGRGGNDGSKTPKLIDKLQDVDVVKVYCGAQFSLALTKTGSVYSWGKGDTHRLGHASEEHVRFPKLIEALQGKHVVSLAVGSVHVLALTEEGEVYGWGRNDYAQVGETTGSSVLEPTVITSLQGKVIVGTACGP</sequence>
<evidence type="ECO:0008006" key="5">
    <source>
        <dbReference type="Google" id="ProtNLM"/>
    </source>
</evidence>
<dbReference type="EMBL" id="NEVH01015299">
    <property type="protein sequence ID" value="PNF27302.1"/>
    <property type="molecule type" value="Genomic_DNA"/>
</dbReference>
<feature type="non-terminal residue" evidence="3">
    <location>
        <position position="349"/>
    </location>
</feature>
<dbReference type="SUPFAM" id="SSF50985">
    <property type="entry name" value="RCC1/BLIP-II"/>
    <property type="match status" value="1"/>
</dbReference>
<dbReference type="InterPro" id="IPR009091">
    <property type="entry name" value="RCC1/BLIP-II"/>
</dbReference>
<accession>A0A2J7QFD9</accession>
<evidence type="ECO:0000313" key="3">
    <source>
        <dbReference type="EMBL" id="PNF27302.1"/>
    </source>
</evidence>
<dbReference type="Gene3D" id="2.130.10.30">
    <property type="entry name" value="Regulator of chromosome condensation 1/beta-lactamase-inhibitor protein II"/>
    <property type="match status" value="1"/>
</dbReference>
<dbReference type="Pfam" id="PF00415">
    <property type="entry name" value="RCC1"/>
    <property type="match status" value="5"/>
</dbReference>
<dbReference type="FunFam" id="2.130.10.30:FF:000006">
    <property type="entry name" value="E3 ubiquitin-protein ligase HERC2 isoform X1"/>
    <property type="match status" value="1"/>
</dbReference>
<feature type="repeat" description="RCC1" evidence="2">
    <location>
        <begin position="307"/>
        <end position="349"/>
    </location>
</feature>
<dbReference type="Proteomes" id="UP000235965">
    <property type="component" value="Unassembled WGS sequence"/>
</dbReference>
<feature type="repeat" description="RCC1" evidence="2">
    <location>
        <begin position="149"/>
        <end position="200"/>
    </location>
</feature>
<feature type="repeat" description="RCC1" evidence="2">
    <location>
        <begin position="97"/>
        <end position="148"/>
    </location>
</feature>
<name>A0A2J7QFD9_9NEOP</name>
<dbReference type="InParanoid" id="A0A2J7QFD9"/>
<evidence type="ECO:0000256" key="1">
    <source>
        <dbReference type="ARBA" id="ARBA00022737"/>
    </source>
</evidence>
<dbReference type="InterPro" id="IPR051625">
    <property type="entry name" value="Signaling_Regulatory_Domain"/>
</dbReference>
<dbReference type="AlphaFoldDB" id="A0A2J7QFD9"/>
<evidence type="ECO:0000313" key="4">
    <source>
        <dbReference type="Proteomes" id="UP000235965"/>
    </source>
</evidence>
<protein>
    <recommendedName>
        <fullName evidence="5">E3 ubiquitin-protein ligase HERC2</fullName>
    </recommendedName>
</protein>
<reference evidence="3 4" key="1">
    <citation type="submission" date="2017-12" db="EMBL/GenBank/DDBJ databases">
        <title>Hemimetabolous genomes reveal molecular basis of termite eusociality.</title>
        <authorList>
            <person name="Harrison M.C."/>
            <person name="Jongepier E."/>
            <person name="Robertson H.M."/>
            <person name="Arning N."/>
            <person name="Bitard-Feildel T."/>
            <person name="Chao H."/>
            <person name="Childers C.P."/>
            <person name="Dinh H."/>
            <person name="Doddapaneni H."/>
            <person name="Dugan S."/>
            <person name="Gowin J."/>
            <person name="Greiner C."/>
            <person name="Han Y."/>
            <person name="Hu H."/>
            <person name="Hughes D.S.T."/>
            <person name="Huylmans A.-K."/>
            <person name="Kemena C."/>
            <person name="Kremer L.P.M."/>
            <person name="Lee S.L."/>
            <person name="Lopez-Ezquerra A."/>
            <person name="Mallet L."/>
            <person name="Monroy-Kuhn J.M."/>
            <person name="Moser A."/>
            <person name="Murali S.C."/>
            <person name="Muzny D.M."/>
            <person name="Otani S."/>
            <person name="Piulachs M.-D."/>
            <person name="Poelchau M."/>
            <person name="Qu J."/>
            <person name="Schaub F."/>
            <person name="Wada-Katsumata A."/>
            <person name="Worley K.C."/>
            <person name="Xie Q."/>
            <person name="Ylla G."/>
            <person name="Poulsen M."/>
            <person name="Gibbs R.A."/>
            <person name="Schal C."/>
            <person name="Richards S."/>
            <person name="Belles X."/>
            <person name="Korb J."/>
            <person name="Bornberg-Bauer E."/>
        </authorList>
    </citation>
    <scope>NUCLEOTIDE SEQUENCE [LARGE SCALE GENOMIC DNA]</scope>
    <source>
        <tissue evidence="3">Whole body</tissue>
    </source>
</reference>
<keyword evidence="1" id="KW-0677">Repeat</keyword>
<dbReference type="STRING" id="105785.A0A2J7QFD9"/>
<keyword evidence="4" id="KW-1185">Reference proteome</keyword>
<dbReference type="PROSITE" id="PS50012">
    <property type="entry name" value="RCC1_3"/>
    <property type="match status" value="5"/>
</dbReference>
<dbReference type="PRINTS" id="PR00633">
    <property type="entry name" value="RCCNDNSATION"/>
</dbReference>
<organism evidence="3 4">
    <name type="scientific">Cryptotermes secundus</name>
    <dbReference type="NCBI Taxonomy" id="105785"/>
    <lineage>
        <taxon>Eukaryota</taxon>
        <taxon>Metazoa</taxon>
        <taxon>Ecdysozoa</taxon>
        <taxon>Arthropoda</taxon>
        <taxon>Hexapoda</taxon>
        <taxon>Insecta</taxon>
        <taxon>Pterygota</taxon>
        <taxon>Neoptera</taxon>
        <taxon>Polyneoptera</taxon>
        <taxon>Dictyoptera</taxon>
        <taxon>Blattodea</taxon>
        <taxon>Blattoidea</taxon>
        <taxon>Termitoidae</taxon>
        <taxon>Kalotermitidae</taxon>
        <taxon>Cryptotermitinae</taxon>
        <taxon>Cryptotermes</taxon>
    </lineage>
</organism>
<proteinExistence type="predicted"/>
<dbReference type="OrthoDB" id="239701at2759"/>